<evidence type="ECO:0000313" key="5">
    <source>
        <dbReference type="Proteomes" id="UP000193441"/>
    </source>
</evidence>
<feature type="transmembrane region" description="Helical" evidence="1">
    <location>
        <begin position="157"/>
        <end position="177"/>
    </location>
</feature>
<feature type="transmembrane region" description="Helical" evidence="1">
    <location>
        <begin position="236"/>
        <end position="259"/>
    </location>
</feature>
<dbReference type="Pfam" id="PF07242">
    <property type="entry name" value="DUF1430"/>
    <property type="match status" value="1"/>
</dbReference>
<evidence type="ECO:0000256" key="1">
    <source>
        <dbReference type="SAM" id="Phobius"/>
    </source>
</evidence>
<gene>
    <name evidence="3" type="ORF">B7701_09640</name>
    <name evidence="4" type="ORF">D8836_07510</name>
    <name evidence="2" type="ORF">GEZ71_05460</name>
</gene>
<reference evidence="4 6" key="3">
    <citation type="submission" date="2018-11" db="EMBL/GenBank/DDBJ databases">
        <title>Species Designations Belie Phenotypic and Genotypic Heterogeneity in Oral Streptococci.</title>
        <authorList>
            <person name="Velsko I."/>
        </authorList>
    </citation>
    <scope>NUCLEOTIDE SEQUENCE [LARGE SCALE GENOMIC DNA]</scope>
    <source>
        <strain evidence="4 6">BCC06</strain>
    </source>
</reference>
<evidence type="ECO:0000313" key="7">
    <source>
        <dbReference type="Proteomes" id="UP000466247"/>
    </source>
</evidence>
<reference evidence="2 7" key="4">
    <citation type="submission" date="2019-10" db="EMBL/GenBank/DDBJ databases">
        <title>Streptococcus mitis of the oral and urogenital tracts.</title>
        <authorList>
            <person name="Price T."/>
            <person name="Mores C.R."/>
            <person name="Putonti C."/>
            <person name="Wolfe A.J."/>
        </authorList>
    </citation>
    <scope>NUCLEOTIDE SEQUENCE [LARGE SCALE GENOMIC DNA]</scope>
    <source>
        <strain evidence="2 7">SM09</strain>
    </source>
</reference>
<dbReference type="AlphaFoldDB" id="A0A1X1JL64"/>
<reference evidence="3" key="2">
    <citation type="submission" date="2017-04" db="EMBL/GenBank/DDBJ databases">
        <authorList>
            <person name="Nielsen X.C."/>
            <person name="Rasmussen L.H."/>
            <person name="Hoejholt K."/>
            <person name="Rasmussen S."/>
            <person name="Christensen J.J."/>
        </authorList>
    </citation>
    <scope>NUCLEOTIDE SEQUENCE</scope>
    <source>
        <strain evidence="3">RH_50738_11</strain>
    </source>
</reference>
<feature type="transmembrane region" description="Helical" evidence="1">
    <location>
        <begin position="631"/>
        <end position="651"/>
    </location>
</feature>
<dbReference type="EMBL" id="RJOH01000013">
    <property type="protein sequence ID" value="RSJ11740.1"/>
    <property type="molecule type" value="Genomic_DNA"/>
</dbReference>
<comment type="caution">
    <text evidence="4">The sequence shown here is derived from an EMBL/GenBank/DDBJ whole genome shotgun (WGS) entry which is preliminary data.</text>
</comment>
<reference evidence="3 5" key="1">
    <citation type="journal article" date="2016" name="Eur. J. Clin. Microbiol. Infect. Dis.">
        <title>Whole genome sequencing as a tool for phylogenetic analysis of clinical strains of Mitis group streptococci.</title>
        <authorList>
            <person name="Rasmussen L.H."/>
            <person name="Dargis R."/>
            <person name="Hojholt K."/>
            <person name="Christensen J.J."/>
            <person name="Skovgaard O."/>
            <person name="Justesen U.S."/>
            <person name="Rosenvinge F.S."/>
            <person name="Moser C."/>
            <person name="Lukjancenko O."/>
            <person name="Rasmussen S."/>
            <person name="Nielsen X.C."/>
        </authorList>
    </citation>
    <scope>NUCLEOTIDE SEQUENCE [LARGE SCALE GENOMIC DNA]</scope>
    <source>
        <strain evidence="3 5">RH_50738_11</strain>
    </source>
</reference>
<feature type="transmembrane region" description="Helical" evidence="1">
    <location>
        <begin position="205"/>
        <end position="224"/>
    </location>
</feature>
<organism evidence="4 6">
    <name type="scientific">Streptococcus mitis</name>
    <dbReference type="NCBI Taxonomy" id="28037"/>
    <lineage>
        <taxon>Bacteria</taxon>
        <taxon>Bacillati</taxon>
        <taxon>Bacillota</taxon>
        <taxon>Bacilli</taxon>
        <taxon>Lactobacillales</taxon>
        <taxon>Streptococcaceae</taxon>
        <taxon>Streptococcus</taxon>
        <taxon>Streptococcus mitis group</taxon>
    </lineage>
</organism>
<dbReference type="RefSeq" id="WP_084926647.1">
    <property type="nucleotide sequence ID" value="NZ_NCVE01000029.1"/>
</dbReference>
<keyword evidence="1" id="KW-0812">Transmembrane</keyword>
<feature type="transmembrane region" description="Helical" evidence="1">
    <location>
        <begin position="559"/>
        <end position="585"/>
    </location>
</feature>
<dbReference type="Proteomes" id="UP000193441">
    <property type="component" value="Unassembled WGS sequence"/>
</dbReference>
<keyword evidence="1" id="KW-1133">Transmembrane helix</keyword>
<evidence type="ECO:0000313" key="4">
    <source>
        <dbReference type="EMBL" id="RSJ11740.1"/>
    </source>
</evidence>
<dbReference type="EMBL" id="WIKC01000004">
    <property type="protein sequence ID" value="MQQ50505.1"/>
    <property type="molecule type" value="Genomic_DNA"/>
</dbReference>
<keyword evidence="1" id="KW-0472">Membrane</keyword>
<dbReference type="Proteomes" id="UP000466247">
    <property type="component" value="Unassembled WGS sequence"/>
</dbReference>
<evidence type="ECO:0000313" key="6">
    <source>
        <dbReference type="Proteomes" id="UP000267438"/>
    </source>
</evidence>
<evidence type="ECO:0000313" key="3">
    <source>
        <dbReference type="EMBL" id="ORO87904.1"/>
    </source>
</evidence>
<dbReference type="InterPro" id="IPR006541">
    <property type="entry name" value="Bacteriocin_ass"/>
</dbReference>
<feature type="transmembrane region" description="Helical" evidence="1">
    <location>
        <begin position="279"/>
        <end position="300"/>
    </location>
</feature>
<dbReference type="Proteomes" id="UP000267438">
    <property type="component" value="Unassembled WGS sequence"/>
</dbReference>
<protein>
    <submittedName>
        <fullName evidence="2">DUF1430 domain-containing protein</fullName>
    </submittedName>
</protein>
<feature type="transmembrane region" description="Helical" evidence="1">
    <location>
        <begin position="606"/>
        <end position="625"/>
    </location>
</feature>
<accession>A0A1X1JL64</accession>
<name>A0A1X1JL64_STRMT</name>
<feature type="transmembrane region" description="Helical" evidence="1">
    <location>
        <begin position="9"/>
        <end position="28"/>
    </location>
</feature>
<proteinExistence type="predicted"/>
<sequence>MYNILKRSLATFSFVLIAFVSLFFISQYKSEMLGGYSKMISVEKSTTTIKKDLEEIAKDKQSVLARRIVSVKDNVRGKTENTYIPIGGELPVDLPLQQDQNLIQNASDDTLYLIVRGNLSAQELAQILNQKGHQAIVEQSSSGLTLLKVFLTYPQSITFTLVLIIAFGTLTLADYIAKLRSVSIERLSGRGKYQIALRNISKDSIFLILIASIVYLATVLFLFSTRTVNILSLSLVFYPLLSWLFLLLFLNFFLSNIFYHILQKQALNLSIKGKAPLHLVFILVILTQLLSLLIVMYSVYGVVNLNQQLSTLQVGRDEWSKHSNYFATNELYTGESNKDREAEVAFYSELSQKTNLLYIDTNLDKIAFQKSSSANSYYPTPDMVSNEIRVNRRFVEKSGIQLSMEAQAFFEQMGDFDRLVLIPKNQESNFSELHKAWLRYEQKGFAPDDAPVKKKDPNEKIEIATYQGGENLFVYPIFTSVNYLVNQNAFVHEPIITVFGSAYENRTIRQFSLAHYIFDKPEVVKELISKYKLTASIGSFSNGMYSFENRIQKVETDRFILFFAMIISFVSSILLMVLLNTLYLYQGRKTYFIERLAGKSLFEIHHVYFSILSSSYIFCTLLSVILGFNLFVISIPLLSLLLFTGIFLLQLRQDKKANILYLKGG</sequence>
<dbReference type="EMBL" id="NCVE01000029">
    <property type="protein sequence ID" value="ORO87904.1"/>
    <property type="molecule type" value="Genomic_DNA"/>
</dbReference>
<evidence type="ECO:0000313" key="2">
    <source>
        <dbReference type="EMBL" id="MQQ50505.1"/>
    </source>
</evidence>